<organism evidence="2 3">
    <name type="scientific">Sulfuritortus calidifontis</name>
    <dbReference type="NCBI Taxonomy" id="1914471"/>
    <lineage>
        <taxon>Bacteria</taxon>
        <taxon>Pseudomonadati</taxon>
        <taxon>Pseudomonadota</taxon>
        <taxon>Betaproteobacteria</taxon>
        <taxon>Nitrosomonadales</taxon>
        <taxon>Thiobacillaceae</taxon>
        <taxon>Sulfuritortus</taxon>
    </lineage>
</organism>
<reference evidence="2 3" key="1">
    <citation type="submission" date="2019-03" db="EMBL/GenBank/DDBJ databases">
        <title>Genomic Encyclopedia of Type Strains, Phase IV (KMG-IV): sequencing the most valuable type-strain genomes for metagenomic binning, comparative biology and taxonomic classification.</title>
        <authorList>
            <person name="Goeker M."/>
        </authorList>
    </citation>
    <scope>NUCLEOTIDE SEQUENCE [LARGE SCALE GENOMIC DNA]</scope>
    <source>
        <strain evidence="2 3">DSM 103923</strain>
    </source>
</reference>
<dbReference type="Pfam" id="PF14559">
    <property type="entry name" value="TPR_19"/>
    <property type="match status" value="1"/>
</dbReference>
<dbReference type="Pfam" id="PF00085">
    <property type="entry name" value="Thioredoxin"/>
    <property type="match status" value="1"/>
</dbReference>
<dbReference type="GO" id="GO:0006950">
    <property type="term" value="P:response to stress"/>
    <property type="evidence" value="ECO:0007669"/>
    <property type="project" value="UniProtKB-ARBA"/>
</dbReference>
<evidence type="ECO:0000313" key="3">
    <source>
        <dbReference type="Proteomes" id="UP000295135"/>
    </source>
</evidence>
<comment type="caution">
    <text evidence="2">The sequence shown here is derived from an EMBL/GenBank/DDBJ whole genome shotgun (WGS) entry which is preliminary data.</text>
</comment>
<accession>A0A4R3JXF5</accession>
<dbReference type="OrthoDB" id="9790390at2"/>
<dbReference type="InterPro" id="IPR036249">
    <property type="entry name" value="Thioredoxin-like_sf"/>
</dbReference>
<dbReference type="GO" id="GO:0015035">
    <property type="term" value="F:protein-disulfide reductase activity"/>
    <property type="evidence" value="ECO:0007669"/>
    <property type="project" value="TreeGrafter"/>
</dbReference>
<dbReference type="Gene3D" id="3.40.30.10">
    <property type="entry name" value="Glutaredoxin"/>
    <property type="match status" value="1"/>
</dbReference>
<keyword evidence="3" id="KW-1185">Reference proteome</keyword>
<dbReference type="Pfam" id="PF14561">
    <property type="entry name" value="TPR_20"/>
    <property type="match status" value="1"/>
</dbReference>
<gene>
    <name evidence="2" type="ORF">EDC61_103201</name>
</gene>
<evidence type="ECO:0000313" key="2">
    <source>
        <dbReference type="EMBL" id="TCS73078.1"/>
    </source>
</evidence>
<dbReference type="PROSITE" id="PS51352">
    <property type="entry name" value="THIOREDOXIN_2"/>
    <property type="match status" value="1"/>
</dbReference>
<dbReference type="PANTHER" id="PTHR45663:SF11">
    <property type="entry name" value="GEO12009P1"/>
    <property type="match status" value="1"/>
</dbReference>
<dbReference type="CDD" id="cd02947">
    <property type="entry name" value="TRX_family"/>
    <property type="match status" value="1"/>
</dbReference>
<dbReference type="RefSeq" id="WP_126462350.1">
    <property type="nucleotide sequence ID" value="NZ_AP018721.1"/>
</dbReference>
<evidence type="ECO:0000259" key="1">
    <source>
        <dbReference type="PROSITE" id="PS51352"/>
    </source>
</evidence>
<dbReference type="SUPFAM" id="SSF48452">
    <property type="entry name" value="TPR-like"/>
    <property type="match status" value="1"/>
</dbReference>
<dbReference type="GO" id="GO:0005737">
    <property type="term" value="C:cytoplasm"/>
    <property type="evidence" value="ECO:0007669"/>
    <property type="project" value="TreeGrafter"/>
</dbReference>
<dbReference type="AlphaFoldDB" id="A0A4R3JXF5"/>
<dbReference type="PANTHER" id="PTHR45663">
    <property type="entry name" value="GEO12009P1"/>
    <property type="match status" value="1"/>
</dbReference>
<protein>
    <submittedName>
        <fullName evidence="2">Putative thioredoxin</fullName>
    </submittedName>
</protein>
<dbReference type="InterPro" id="IPR011990">
    <property type="entry name" value="TPR-like_helical_dom_sf"/>
</dbReference>
<proteinExistence type="predicted"/>
<dbReference type="InterPro" id="IPR013766">
    <property type="entry name" value="Thioredoxin_domain"/>
</dbReference>
<dbReference type="EMBL" id="SLZY01000003">
    <property type="protein sequence ID" value="TCS73078.1"/>
    <property type="molecule type" value="Genomic_DNA"/>
</dbReference>
<feature type="domain" description="Thioredoxin" evidence="1">
    <location>
        <begin position="1"/>
        <end position="113"/>
    </location>
</feature>
<dbReference type="Proteomes" id="UP000295135">
    <property type="component" value="Unassembled WGS sequence"/>
</dbReference>
<name>A0A4R3JXF5_9PROT</name>
<dbReference type="Gene3D" id="1.25.40.10">
    <property type="entry name" value="Tetratricopeptide repeat domain"/>
    <property type="match status" value="2"/>
</dbReference>
<sequence length="275" mass="29665">MALSPHVFDASRANFDELVLGNSHRGLVLVHFWTPKAGPCLMLMPRLVQLAADYGGRFLLVMANTDEIGGIARAHGVTSVPTVKFFLNGEVVHTIHGAEPDSTFRAVLGRFVALDSNPARQQALKAHQEGRTEEAIALLARAAVEQPDDLSISADLAKLLLLAGQPAQALNLLTALPREARHDGRIAPLLVHLELIAAADAAPDAAAPDEARFGQAARALIEDRMEAALDGLLELAQSAPEFRDDIGRRALITLFDLLGPEHELTRRYRAKLAGR</sequence>
<dbReference type="SUPFAM" id="SSF52833">
    <property type="entry name" value="Thioredoxin-like"/>
    <property type="match status" value="1"/>
</dbReference>